<organism evidence="1 2">
    <name type="scientific">Sporosarcina contaminans</name>
    <dbReference type="NCBI Taxonomy" id="633403"/>
    <lineage>
        <taxon>Bacteria</taxon>
        <taxon>Bacillati</taxon>
        <taxon>Bacillota</taxon>
        <taxon>Bacilli</taxon>
        <taxon>Bacillales</taxon>
        <taxon>Caryophanaceae</taxon>
        <taxon>Sporosarcina</taxon>
    </lineage>
</organism>
<dbReference type="NCBIfam" id="TIGR02867">
    <property type="entry name" value="spore_II_P"/>
    <property type="match status" value="1"/>
</dbReference>
<reference evidence="2" key="1">
    <citation type="journal article" date="2019" name="Int. J. Syst. Evol. Microbiol.">
        <title>The Global Catalogue of Microorganisms (GCM) 10K type strain sequencing project: providing services to taxonomists for standard genome sequencing and annotation.</title>
        <authorList>
            <consortium name="The Broad Institute Genomics Platform"/>
            <consortium name="The Broad Institute Genome Sequencing Center for Infectious Disease"/>
            <person name="Wu L."/>
            <person name="Ma J."/>
        </authorList>
    </citation>
    <scope>NUCLEOTIDE SEQUENCE [LARGE SCALE GENOMIC DNA]</scope>
    <source>
        <strain evidence="2">CCUG 53915</strain>
    </source>
</reference>
<evidence type="ECO:0000313" key="1">
    <source>
        <dbReference type="EMBL" id="MFD1207046.1"/>
    </source>
</evidence>
<dbReference type="InterPro" id="IPR010897">
    <property type="entry name" value="Spore_II_P"/>
</dbReference>
<dbReference type="RefSeq" id="WP_381482716.1">
    <property type="nucleotide sequence ID" value="NZ_JBHTLT010000133.1"/>
</dbReference>
<evidence type="ECO:0000313" key="2">
    <source>
        <dbReference type="Proteomes" id="UP001597231"/>
    </source>
</evidence>
<accession>A0ABW3U1W1</accession>
<gene>
    <name evidence="1" type="primary">spoIIP</name>
    <name evidence="1" type="ORF">ACFQ38_18260</name>
</gene>
<sequence>MKKNMQILSVIVFVLFLFPVVIQFIPEGSTMSSAKIIKENAFIVYASNIMEEPKDKEEEVKPVDNATDPSKVLLYFTHSQEAYEPMTKAADGKVAVSHQTENVMKMGEKLKNQLIVHGVETDMLDVDNNKEMVKKNIPYWRAYKEIRPHVKQKISEKDYDLIIDVHRDSIGPEATTIVHEGERYAKVSFVVGTDHANYKLNMHKTMTLKKEMDKIIPGITKNLLPKGGQGVDGKYNQDLSPNIILIELGGIGNTEDELNRTVAIIAEAATAMLENEKTQQQSK</sequence>
<proteinExistence type="predicted"/>
<comment type="caution">
    <text evidence="1">The sequence shown here is derived from an EMBL/GenBank/DDBJ whole genome shotgun (WGS) entry which is preliminary data.</text>
</comment>
<dbReference type="Pfam" id="PF07454">
    <property type="entry name" value="SpoIIP"/>
    <property type="match status" value="1"/>
</dbReference>
<protein>
    <submittedName>
        <fullName evidence="1">Stage II sporulation protein P</fullName>
    </submittedName>
</protein>
<dbReference type="EMBL" id="JBHTLT010000133">
    <property type="protein sequence ID" value="MFD1207046.1"/>
    <property type="molecule type" value="Genomic_DNA"/>
</dbReference>
<keyword evidence="2" id="KW-1185">Reference proteome</keyword>
<dbReference type="Proteomes" id="UP001597231">
    <property type="component" value="Unassembled WGS sequence"/>
</dbReference>
<name>A0ABW3U1W1_9BACL</name>